<dbReference type="RefSeq" id="WP_395417583.1">
    <property type="nucleotide sequence ID" value="NZ_JBIPKE010000017.1"/>
</dbReference>
<organism evidence="2 3">
    <name type="scientific">Marinoscillum luteum</name>
    <dbReference type="NCBI Taxonomy" id="861051"/>
    <lineage>
        <taxon>Bacteria</taxon>
        <taxon>Pseudomonadati</taxon>
        <taxon>Bacteroidota</taxon>
        <taxon>Cytophagia</taxon>
        <taxon>Cytophagales</taxon>
        <taxon>Reichenbachiellaceae</taxon>
        <taxon>Marinoscillum</taxon>
    </lineage>
</organism>
<evidence type="ECO:0000256" key="1">
    <source>
        <dbReference type="SAM" id="Phobius"/>
    </source>
</evidence>
<dbReference type="EMBL" id="JBIPKE010000017">
    <property type="protein sequence ID" value="MFH6984180.1"/>
    <property type="molecule type" value="Genomic_DNA"/>
</dbReference>
<sequence>MIQLLSILFLAGLAYLLQPGATFRVFYWSGLVFRLCCGLALGWFYLVHLGAGDTVYFHEEATALFQLSNDSFSEYTRSLLTAQHPIYMGEARNEFFIKILSILYLITGGNYWMSGLYLSFAGFYGSWYLVTRIHQHHPRYFLAAVVAFLFLPTAMFWSSGVLKDPIVNGAICMLAGFCVRYWHHTTNRLREYFLVGGGLLVLFYLKFYLVAMAALFMGILAWAKVLNALVSRKTHKLLLTLGWIILMGALVTQVNKNLHFDQLPSAVYNTHQIICSDSDPDKTLHFPDLEPTYTSLIQHLPKGFIAGLFRPFMWEVRGPLMVGAIQNLFFLLLFFYSLFHAHRYRFTALGWIAVGYTAALATFLPVVSPNLGSLERYKAAYLPFLLFILLIIPVKRFLSKE</sequence>
<reference evidence="2 3" key="1">
    <citation type="journal article" date="2013" name="Int. J. Syst. Evol. Microbiol.">
        <title>Marinoscillum luteum sp. nov., isolated from marine sediment.</title>
        <authorList>
            <person name="Cha I.T."/>
            <person name="Park S.J."/>
            <person name="Kim S.J."/>
            <person name="Kim J.G."/>
            <person name="Jung M.Y."/>
            <person name="Shin K.S."/>
            <person name="Kwon K.K."/>
            <person name="Yang S.H."/>
            <person name="Seo Y.S."/>
            <person name="Rhee S.K."/>
        </authorList>
    </citation>
    <scope>NUCLEOTIDE SEQUENCE [LARGE SCALE GENOMIC DNA]</scope>
    <source>
        <strain evidence="2 3">KCTC 23939</strain>
    </source>
</reference>
<accession>A0ABW7N9K6</accession>
<evidence type="ECO:0000313" key="2">
    <source>
        <dbReference type="EMBL" id="MFH6984180.1"/>
    </source>
</evidence>
<feature type="transmembrane region" description="Helical" evidence="1">
    <location>
        <begin position="140"/>
        <end position="158"/>
    </location>
</feature>
<keyword evidence="1" id="KW-0472">Membrane</keyword>
<keyword evidence="1" id="KW-1133">Transmembrane helix</keyword>
<feature type="transmembrane region" description="Helical" evidence="1">
    <location>
        <begin position="26"/>
        <end position="47"/>
    </location>
</feature>
<keyword evidence="3" id="KW-1185">Reference proteome</keyword>
<feature type="transmembrane region" description="Helical" evidence="1">
    <location>
        <begin position="95"/>
        <end position="120"/>
    </location>
</feature>
<proteinExistence type="predicted"/>
<feature type="transmembrane region" description="Helical" evidence="1">
    <location>
        <begin position="165"/>
        <end position="183"/>
    </location>
</feature>
<comment type="caution">
    <text evidence="2">The sequence shown here is derived from an EMBL/GenBank/DDBJ whole genome shotgun (WGS) entry which is preliminary data.</text>
</comment>
<feature type="transmembrane region" description="Helical" evidence="1">
    <location>
        <begin position="320"/>
        <end position="339"/>
    </location>
</feature>
<feature type="transmembrane region" description="Helical" evidence="1">
    <location>
        <begin position="237"/>
        <end position="254"/>
    </location>
</feature>
<dbReference type="Proteomes" id="UP001610063">
    <property type="component" value="Unassembled WGS sequence"/>
</dbReference>
<feature type="transmembrane region" description="Helical" evidence="1">
    <location>
        <begin position="379"/>
        <end position="398"/>
    </location>
</feature>
<evidence type="ECO:0000313" key="3">
    <source>
        <dbReference type="Proteomes" id="UP001610063"/>
    </source>
</evidence>
<feature type="transmembrane region" description="Helical" evidence="1">
    <location>
        <begin position="346"/>
        <end position="367"/>
    </location>
</feature>
<feature type="transmembrane region" description="Helical" evidence="1">
    <location>
        <begin position="203"/>
        <end position="225"/>
    </location>
</feature>
<protein>
    <recommendedName>
        <fullName evidence="4">Glycosyltransferase RgtA/B/C/D-like domain-containing protein</fullName>
    </recommendedName>
</protein>
<name>A0ABW7N9K6_9BACT</name>
<keyword evidence="1" id="KW-0812">Transmembrane</keyword>
<evidence type="ECO:0008006" key="4">
    <source>
        <dbReference type="Google" id="ProtNLM"/>
    </source>
</evidence>
<gene>
    <name evidence="2" type="ORF">ACHKAR_12065</name>
</gene>